<dbReference type="Proteomes" id="UP001172386">
    <property type="component" value="Unassembled WGS sequence"/>
</dbReference>
<sequence length="664" mass="75738">MSAAQSTQNNHADSGVYESQRDLLLGNIFNVGGNSYLNPLSVTQSFNGVFLILHPSHRSHTNETHGTGDNPYRAQSQAHIHQNVAHRPMTNNRADIGDEVAQGRVHTLSEGLMHVEDIIQGTQGFGGTTTEPHATCGLNTRTNTHQCEEARVQRIIARFWRGLPVVVSQIAPILLGRLPGFSANRGRGTGTPQTLRFVQGLVLRVQWHCMEGFLILGAVLIAAIQNRNTSFSELRALLQSLQSMIARMRDHRLAPYASTFVAVLALCLMRKSYSPRSLTEPLAILHDPYQKDLHVPVAYFDSLNILKSFLKDQYAGSNAELFIEGNLFNIAINRRDGTKLDLLKLGVGQRIESKTRLVMAVVWRLLVKRCPDCDSAPLSFEADNWLYWTYYSREPNMSMPTSTSSVPIKDPPVVSNGFISSPSRDASPPRLTLGRHRELPQQRKSQSHNFRFGGLKNIDVDVAAITIREKRGIDNGLRREQDIWGMHKTFRPYRWAKERRLLTVEQLVKQVLQRPLRLVDRKTQGYIYVCRPAEYFGLVKIGSARNLERRLKDLKRECGYMFEECNELLRDMDRKAPHPWRLETLIFAELDDKRYEVSKCKGCGERHLEWFNVDPAEAQRVVRKWTTWMQKEPYDEDGCFKFGEMEVPPVGDYELKTNARETEE</sequence>
<proteinExistence type="predicted"/>
<gene>
    <name evidence="1" type="ORF">H2198_001974</name>
</gene>
<organism evidence="1 2">
    <name type="scientific">Neophaeococcomyces mojaviensis</name>
    <dbReference type="NCBI Taxonomy" id="3383035"/>
    <lineage>
        <taxon>Eukaryota</taxon>
        <taxon>Fungi</taxon>
        <taxon>Dikarya</taxon>
        <taxon>Ascomycota</taxon>
        <taxon>Pezizomycotina</taxon>
        <taxon>Eurotiomycetes</taxon>
        <taxon>Chaetothyriomycetidae</taxon>
        <taxon>Chaetothyriales</taxon>
        <taxon>Chaetothyriales incertae sedis</taxon>
        <taxon>Neophaeococcomyces</taxon>
    </lineage>
</organism>
<evidence type="ECO:0000313" key="2">
    <source>
        <dbReference type="Proteomes" id="UP001172386"/>
    </source>
</evidence>
<reference evidence="1" key="1">
    <citation type="submission" date="2022-10" db="EMBL/GenBank/DDBJ databases">
        <title>Culturing micro-colonial fungi from biological soil crusts in the Mojave desert and describing Neophaeococcomyces mojavensis, and introducing the new genera and species Taxawa tesnikishii.</title>
        <authorList>
            <person name="Kurbessoian T."/>
            <person name="Stajich J.E."/>
        </authorList>
    </citation>
    <scope>NUCLEOTIDE SEQUENCE</scope>
    <source>
        <strain evidence="1">JES_112</strain>
    </source>
</reference>
<dbReference type="EMBL" id="JAPDRQ010000023">
    <property type="protein sequence ID" value="KAJ9661406.1"/>
    <property type="molecule type" value="Genomic_DNA"/>
</dbReference>
<keyword evidence="2" id="KW-1185">Reference proteome</keyword>
<evidence type="ECO:0000313" key="1">
    <source>
        <dbReference type="EMBL" id="KAJ9661406.1"/>
    </source>
</evidence>
<name>A0ACC3AFE8_9EURO</name>
<protein>
    <submittedName>
        <fullName evidence="1">Uncharacterized protein</fullName>
    </submittedName>
</protein>
<accession>A0ACC3AFE8</accession>
<comment type="caution">
    <text evidence="1">The sequence shown here is derived from an EMBL/GenBank/DDBJ whole genome shotgun (WGS) entry which is preliminary data.</text>
</comment>